<name>A0A4C2A6Y1_EUMVA</name>
<organism evidence="2 3">
    <name type="scientific">Eumeta variegata</name>
    <name type="common">Bagworm moth</name>
    <name type="synonym">Eumeta japonica</name>
    <dbReference type="NCBI Taxonomy" id="151549"/>
    <lineage>
        <taxon>Eukaryota</taxon>
        <taxon>Metazoa</taxon>
        <taxon>Ecdysozoa</taxon>
        <taxon>Arthropoda</taxon>
        <taxon>Hexapoda</taxon>
        <taxon>Insecta</taxon>
        <taxon>Pterygota</taxon>
        <taxon>Neoptera</taxon>
        <taxon>Endopterygota</taxon>
        <taxon>Lepidoptera</taxon>
        <taxon>Glossata</taxon>
        <taxon>Ditrysia</taxon>
        <taxon>Tineoidea</taxon>
        <taxon>Psychidae</taxon>
        <taxon>Oiketicinae</taxon>
        <taxon>Eumeta</taxon>
    </lineage>
</organism>
<evidence type="ECO:0000256" key="1">
    <source>
        <dbReference type="SAM" id="MobiDB-lite"/>
    </source>
</evidence>
<protein>
    <submittedName>
        <fullName evidence="2">Uncharacterized protein</fullName>
    </submittedName>
</protein>
<comment type="caution">
    <text evidence="2">The sequence shown here is derived from an EMBL/GenBank/DDBJ whole genome shotgun (WGS) entry which is preliminary data.</text>
</comment>
<feature type="compositionally biased region" description="Polar residues" evidence="1">
    <location>
        <begin position="7"/>
        <end position="17"/>
    </location>
</feature>
<reference evidence="2 3" key="1">
    <citation type="journal article" date="2019" name="Commun. Biol.">
        <title>The bagworm genome reveals a unique fibroin gene that provides high tensile strength.</title>
        <authorList>
            <person name="Kono N."/>
            <person name="Nakamura H."/>
            <person name="Ohtoshi R."/>
            <person name="Tomita M."/>
            <person name="Numata K."/>
            <person name="Arakawa K."/>
        </authorList>
    </citation>
    <scope>NUCLEOTIDE SEQUENCE [LARGE SCALE GENOMIC DNA]</scope>
</reference>
<gene>
    <name evidence="2" type="ORF">EVAR_100943_1</name>
</gene>
<dbReference type="EMBL" id="BGZK01002529">
    <property type="protein sequence ID" value="GBP94647.1"/>
    <property type="molecule type" value="Genomic_DNA"/>
</dbReference>
<feature type="region of interest" description="Disordered" evidence="1">
    <location>
        <begin position="1"/>
        <end position="25"/>
    </location>
</feature>
<proteinExistence type="predicted"/>
<dbReference type="Proteomes" id="UP000299102">
    <property type="component" value="Unassembled WGS sequence"/>
</dbReference>
<evidence type="ECO:0000313" key="2">
    <source>
        <dbReference type="EMBL" id="GBP94647.1"/>
    </source>
</evidence>
<accession>A0A4C2A6Y1</accession>
<evidence type="ECO:0000313" key="3">
    <source>
        <dbReference type="Proteomes" id="UP000299102"/>
    </source>
</evidence>
<sequence>MKKKLRTTTSGEASGNSRNDDKAQTCKSLAPYRQRDLPLFCRFSLAAQPTEQLLIGAAGGRGPRATAASTLQTDFCANHPRLNKPVTAPRSSRAVSLYLFY</sequence>
<keyword evidence="3" id="KW-1185">Reference proteome</keyword>
<dbReference type="AlphaFoldDB" id="A0A4C2A6Y1"/>